<dbReference type="Pfam" id="PF09481">
    <property type="entry name" value="CRISPR_Cse1"/>
    <property type="match status" value="1"/>
</dbReference>
<dbReference type="AlphaFoldDB" id="A0AAU8Q9K5"/>
<proteinExistence type="predicted"/>
<name>A0AAU8Q9K5_CORPS</name>
<sequence>MKSNVFKDFPFIKTNKGPMTVEEFFHSSHEKSLHLDLSIPGYEYGAIWRLLTSLTAVLMQRDPLFLKGKETSSELRFDPEFISQILDDLGSKISLTEGKNLFFQRTLLEGENPKDTARYVGPGKDPAWKLSPTAPSEKSQVYWNLEKLKPESLEAVDAIVALMVFSMYSFTGNSKYDGAKCLNGSPGIRFLGGGNTATEFIIEAQTPLLSLLKSIPSEWCEPGGLPAWLDRTGAESRKPNGEMHPLWRATWSSNTAACCWDGDTLIGVKIGGIPPEWYALEMGSKSEARKEWWDQRNTEDPFYFYKPDNGGALKAKRLDLSRDLTELAVEWVAEDLPTALVERVRGRALRVDFKKEDSLLFIRHQIGGNASSAMIRESVVSKARKQQWVFDPTGALQKEVRGKAVFILSLRNIVLSPFRRENKSDRDRGRRVLDSLASERPKMNETFWREIAPIYEEFILYFTEQVSGDETRKEVRAQAKKTLKELGKDAVRTAQKAFDMVLEPYLLQNPSQAYEVRRRIHSYLASTIAETNEGDQK</sequence>
<gene>
    <name evidence="1" type="ORF">CP258_00150</name>
</gene>
<dbReference type="InterPro" id="IPR013381">
    <property type="entry name" value="CRISPR-assoc_prot_Cse1"/>
</dbReference>
<dbReference type="EMBL" id="CP003540">
    <property type="protein sequence ID" value="AFK17298.2"/>
    <property type="molecule type" value="Genomic_DNA"/>
</dbReference>
<evidence type="ECO:0000313" key="2">
    <source>
        <dbReference type="Proteomes" id="UP000006465"/>
    </source>
</evidence>
<dbReference type="Proteomes" id="UP000006465">
    <property type="component" value="Chromosome"/>
</dbReference>
<organism evidence="1 2">
    <name type="scientific">Corynebacterium pseudotuberculosis 258</name>
    <dbReference type="NCBI Taxonomy" id="1168865"/>
    <lineage>
        <taxon>Bacteria</taxon>
        <taxon>Bacillati</taxon>
        <taxon>Actinomycetota</taxon>
        <taxon>Actinomycetes</taxon>
        <taxon>Mycobacteriales</taxon>
        <taxon>Corynebacteriaceae</taxon>
        <taxon>Corynebacterium</taxon>
    </lineage>
</organism>
<reference evidence="1 2" key="1">
    <citation type="journal article" date="2013" name="J. Biotechnol.">
        <title>Genome sequence of Corynebacterium pseudotuberculosis biovar equi strain 258 and prediction of antigenic targets to improve biotechnological vaccine production.</title>
        <authorList>
            <person name="Soares S.C."/>
            <person name="Trost E."/>
            <person name="Ramos R.T."/>
            <person name="Carneiro A.R."/>
            <person name="Santos A.R."/>
            <person name="Pinto A.C."/>
            <person name="Barbosa E."/>
            <person name="Aburjaile F."/>
            <person name="Ali A."/>
            <person name="Diniz C.A."/>
            <person name="Hassan S.S."/>
            <person name="Fiaux K."/>
            <person name="Guimaraes L.C."/>
            <person name="Bakhtiar S.M."/>
            <person name="Pereira U."/>
            <person name="Almeida S.S."/>
            <person name="Abreu V.A."/>
            <person name="Rocha F.S."/>
            <person name="Dorella F.A."/>
            <person name="Miyoshi A."/>
            <person name="Silva A."/>
            <person name="Azevedo V."/>
            <person name="Tauch A."/>
        </authorList>
    </citation>
    <scope>NUCLEOTIDE SEQUENCE [LARGE SCALE GENOMIC DNA]</scope>
    <source>
        <strain evidence="1 2">258</strain>
    </source>
</reference>
<dbReference type="KEGG" id="coe:CP258_00150"/>
<protein>
    <submittedName>
        <fullName evidence="1">Type I-E CRISPR-associated protein Cse1/CasA</fullName>
    </submittedName>
</protein>
<accession>A0AAU8Q9K5</accession>
<dbReference type="RefSeq" id="WP_032802277.1">
    <property type="nucleotide sequence ID" value="NC_017945.3"/>
</dbReference>
<evidence type="ECO:0000313" key="1">
    <source>
        <dbReference type="EMBL" id="AFK17298.2"/>
    </source>
</evidence>